<dbReference type="RefSeq" id="WP_063932575.1">
    <property type="nucleotide sequence ID" value="NZ_KQ061240.1"/>
</dbReference>
<dbReference type="AlphaFoldDB" id="A0A1H2JHL9"/>
<comment type="subcellular location">
    <subcellularLocation>
        <location evidence="1">Membrane</location>
        <topology evidence="1">Multi-pass membrane protein</topology>
    </subcellularLocation>
</comment>
<evidence type="ECO:0000256" key="3">
    <source>
        <dbReference type="ARBA" id="ARBA00022692"/>
    </source>
</evidence>
<dbReference type="EMBL" id="LT629791">
    <property type="protein sequence ID" value="SDU55837.1"/>
    <property type="molecule type" value="Genomic_DNA"/>
</dbReference>
<organism evidence="8 9">
    <name type="scientific">Jiangella alkaliphila</name>
    <dbReference type="NCBI Taxonomy" id="419479"/>
    <lineage>
        <taxon>Bacteria</taxon>
        <taxon>Bacillati</taxon>
        <taxon>Actinomycetota</taxon>
        <taxon>Actinomycetes</taxon>
        <taxon>Jiangellales</taxon>
        <taxon>Jiangellaceae</taxon>
        <taxon>Jiangella</taxon>
    </lineage>
</organism>
<sequence length="296" mass="30499">MTTTTLPPRTSAMDAAAAAALVVFWSSGFIGARLGTEHAPADTMLAWRYLIAAAILLPVVGPRLVRLARRDLGRHAVVGLLAQTLYLGGVVTGIGLGVPAGTTALIAALQPLVVATAARRLLGEAVSVRARLGLWLGLAGVGIVVADDIGAGGSAWTYLLPVGGMLALSAGTVLEQRWRPGGGIAASLTTHVVIAAVAFTAEAAVFGRLTVPQSGGFWWAVVWVLALSTAGGYGAYLVVLRRSGATRVSSLLYLTPPTTAVWAWLMFGDELGMLTLTGFAVCAAAVWLVLGRRPLP</sequence>
<feature type="transmembrane region" description="Helical" evidence="6">
    <location>
        <begin position="273"/>
        <end position="290"/>
    </location>
</feature>
<keyword evidence="3 6" id="KW-0812">Transmembrane</keyword>
<dbReference type="Pfam" id="PF00892">
    <property type="entry name" value="EamA"/>
    <property type="match status" value="2"/>
</dbReference>
<dbReference type="PANTHER" id="PTHR32322">
    <property type="entry name" value="INNER MEMBRANE TRANSPORTER"/>
    <property type="match status" value="1"/>
</dbReference>
<dbReference type="STRING" id="419479.SAMN04488563_2703"/>
<feature type="domain" description="EamA" evidence="7">
    <location>
        <begin position="158"/>
        <end position="290"/>
    </location>
</feature>
<proteinExistence type="inferred from homology"/>
<keyword evidence="4 6" id="KW-1133">Transmembrane helix</keyword>
<name>A0A1H2JHL9_9ACTN</name>
<evidence type="ECO:0000256" key="4">
    <source>
        <dbReference type="ARBA" id="ARBA00022989"/>
    </source>
</evidence>
<reference evidence="9" key="1">
    <citation type="submission" date="2016-10" db="EMBL/GenBank/DDBJ databases">
        <authorList>
            <person name="Varghese N."/>
            <person name="Submissions S."/>
        </authorList>
    </citation>
    <scope>NUCLEOTIDE SEQUENCE [LARGE SCALE GENOMIC DNA]</scope>
    <source>
        <strain evidence="9">DSM 45079</strain>
    </source>
</reference>
<feature type="domain" description="EamA" evidence="7">
    <location>
        <begin position="18"/>
        <end position="145"/>
    </location>
</feature>
<dbReference type="InterPro" id="IPR000620">
    <property type="entry name" value="EamA_dom"/>
</dbReference>
<evidence type="ECO:0000256" key="1">
    <source>
        <dbReference type="ARBA" id="ARBA00004141"/>
    </source>
</evidence>
<evidence type="ECO:0000256" key="5">
    <source>
        <dbReference type="ARBA" id="ARBA00023136"/>
    </source>
</evidence>
<dbReference type="PANTHER" id="PTHR32322:SF2">
    <property type="entry name" value="EAMA DOMAIN-CONTAINING PROTEIN"/>
    <property type="match status" value="1"/>
</dbReference>
<accession>A0A1H2JHL9</accession>
<comment type="similarity">
    <text evidence="2">Belongs to the EamA transporter family.</text>
</comment>
<evidence type="ECO:0000313" key="8">
    <source>
        <dbReference type="EMBL" id="SDU55837.1"/>
    </source>
</evidence>
<dbReference type="SUPFAM" id="SSF103481">
    <property type="entry name" value="Multidrug resistance efflux transporter EmrE"/>
    <property type="match status" value="2"/>
</dbReference>
<feature type="transmembrane region" description="Helical" evidence="6">
    <location>
        <begin position="12"/>
        <end position="34"/>
    </location>
</feature>
<feature type="transmembrane region" description="Helical" evidence="6">
    <location>
        <begin position="46"/>
        <end position="65"/>
    </location>
</feature>
<keyword evidence="9" id="KW-1185">Reference proteome</keyword>
<dbReference type="GO" id="GO:0016020">
    <property type="term" value="C:membrane"/>
    <property type="evidence" value="ECO:0007669"/>
    <property type="project" value="UniProtKB-SubCell"/>
</dbReference>
<keyword evidence="5 6" id="KW-0472">Membrane</keyword>
<evidence type="ECO:0000256" key="6">
    <source>
        <dbReference type="SAM" id="Phobius"/>
    </source>
</evidence>
<gene>
    <name evidence="8" type="ORF">SAMN04488563_2703</name>
</gene>
<dbReference type="Proteomes" id="UP000182977">
    <property type="component" value="Chromosome I"/>
</dbReference>
<evidence type="ECO:0000259" key="7">
    <source>
        <dbReference type="Pfam" id="PF00892"/>
    </source>
</evidence>
<feature type="transmembrane region" description="Helical" evidence="6">
    <location>
        <begin position="77"/>
        <end position="98"/>
    </location>
</feature>
<dbReference type="InterPro" id="IPR050638">
    <property type="entry name" value="AA-Vitamin_Transporters"/>
</dbReference>
<protein>
    <submittedName>
        <fullName evidence="8">Threonine/homoserine efflux transporter RhtA</fullName>
    </submittedName>
</protein>
<evidence type="ECO:0000313" key="9">
    <source>
        <dbReference type="Proteomes" id="UP000182977"/>
    </source>
</evidence>
<feature type="transmembrane region" description="Helical" evidence="6">
    <location>
        <begin position="156"/>
        <end position="174"/>
    </location>
</feature>
<feature type="transmembrane region" description="Helical" evidence="6">
    <location>
        <begin position="134"/>
        <end position="150"/>
    </location>
</feature>
<evidence type="ECO:0000256" key="2">
    <source>
        <dbReference type="ARBA" id="ARBA00007362"/>
    </source>
</evidence>
<feature type="transmembrane region" description="Helical" evidence="6">
    <location>
        <begin position="217"/>
        <end position="239"/>
    </location>
</feature>
<feature type="transmembrane region" description="Helical" evidence="6">
    <location>
        <begin position="251"/>
        <end position="267"/>
    </location>
</feature>
<feature type="transmembrane region" description="Helical" evidence="6">
    <location>
        <begin position="186"/>
        <end position="205"/>
    </location>
</feature>
<dbReference type="InterPro" id="IPR037185">
    <property type="entry name" value="EmrE-like"/>
</dbReference>